<protein>
    <submittedName>
        <fullName evidence="1">Uncharacterized protein</fullName>
    </submittedName>
</protein>
<comment type="caution">
    <text evidence="1">The sequence shown here is derived from an EMBL/GenBank/DDBJ whole genome shotgun (WGS) entry which is preliminary data.</text>
</comment>
<dbReference type="Proteomes" id="UP001239111">
    <property type="component" value="Chromosome 3"/>
</dbReference>
<name>A0ACC2NPE0_9HYME</name>
<gene>
    <name evidence="1" type="ORF">QAD02_003993</name>
</gene>
<sequence>MSQAKEITLPVPWGHVSAKAWGSPEHFPVLCVHGILDNGGAFDRLISFLPKHYYYIAVDLPGHGFSSHFPLGIQLNFFDYLLTLRYIVKKFQWKNFMYLGHSLGGQLGAFYCLVYPNEIEKLVLVEGLAPKIFSHKELIPQIRKIHDTTIKLQKNDAHKHCFYTRSEIMYALQFNRAACLNKNAAEALFKRSVSPIGGLYEYNRDVRLKYYTSPLFDLDQIICILSQLKVDILFFVTKGTLESLSDYRKSYLTQLPKHYSGFKVIYIGGNHDVHNNHPERICNDISEFLDKDNLISKL</sequence>
<evidence type="ECO:0000313" key="2">
    <source>
        <dbReference type="Proteomes" id="UP001239111"/>
    </source>
</evidence>
<evidence type="ECO:0000313" key="1">
    <source>
        <dbReference type="EMBL" id="KAJ8672733.1"/>
    </source>
</evidence>
<reference evidence="1" key="1">
    <citation type="submission" date="2023-04" db="EMBL/GenBank/DDBJ databases">
        <title>A chromosome-level genome assembly of the parasitoid wasp Eretmocerus hayati.</title>
        <authorList>
            <person name="Zhong Y."/>
            <person name="Liu S."/>
            <person name="Liu Y."/>
        </authorList>
    </citation>
    <scope>NUCLEOTIDE SEQUENCE</scope>
    <source>
        <strain evidence="1">ZJU_SS_LIU_2023</strain>
    </source>
</reference>
<accession>A0ACC2NPE0</accession>
<organism evidence="1 2">
    <name type="scientific">Eretmocerus hayati</name>
    <dbReference type="NCBI Taxonomy" id="131215"/>
    <lineage>
        <taxon>Eukaryota</taxon>
        <taxon>Metazoa</taxon>
        <taxon>Ecdysozoa</taxon>
        <taxon>Arthropoda</taxon>
        <taxon>Hexapoda</taxon>
        <taxon>Insecta</taxon>
        <taxon>Pterygota</taxon>
        <taxon>Neoptera</taxon>
        <taxon>Endopterygota</taxon>
        <taxon>Hymenoptera</taxon>
        <taxon>Apocrita</taxon>
        <taxon>Proctotrupomorpha</taxon>
        <taxon>Chalcidoidea</taxon>
        <taxon>Aphelinidae</taxon>
        <taxon>Aphelininae</taxon>
        <taxon>Eretmocerus</taxon>
    </lineage>
</organism>
<keyword evidence="2" id="KW-1185">Reference proteome</keyword>
<dbReference type="EMBL" id="CM056743">
    <property type="protein sequence ID" value="KAJ8672733.1"/>
    <property type="molecule type" value="Genomic_DNA"/>
</dbReference>
<proteinExistence type="predicted"/>